<proteinExistence type="inferred from homology"/>
<feature type="domain" description="Bacterial sugar transferase" evidence="9">
    <location>
        <begin position="291"/>
        <end position="472"/>
    </location>
</feature>
<evidence type="ECO:0000256" key="7">
    <source>
        <dbReference type="ARBA" id="ARBA00023169"/>
    </source>
</evidence>
<evidence type="ECO:0000256" key="4">
    <source>
        <dbReference type="ARBA" id="ARBA00022692"/>
    </source>
</evidence>
<dbReference type="Pfam" id="PF02397">
    <property type="entry name" value="Bac_transf"/>
    <property type="match status" value="1"/>
</dbReference>
<dbReference type="PANTHER" id="PTHR30576:SF21">
    <property type="entry name" value="UDP-GLUCOSE:UNDECAPRENYL-PHOSPHATE GLUCOSE-1-PHOSPHATE TRANSFERASE"/>
    <property type="match status" value="1"/>
</dbReference>
<evidence type="ECO:0000256" key="6">
    <source>
        <dbReference type="ARBA" id="ARBA00023136"/>
    </source>
</evidence>
<evidence type="ECO:0000256" key="5">
    <source>
        <dbReference type="ARBA" id="ARBA00022989"/>
    </source>
</evidence>
<feature type="transmembrane region" description="Helical" evidence="8">
    <location>
        <begin position="12"/>
        <end position="32"/>
    </location>
</feature>
<accession>A0A418W2T5</accession>
<dbReference type="InterPro" id="IPR017475">
    <property type="entry name" value="EPS_sugar_tfrase"/>
</dbReference>
<dbReference type="GO" id="GO:0000271">
    <property type="term" value="P:polysaccharide biosynthetic process"/>
    <property type="evidence" value="ECO:0007669"/>
    <property type="project" value="UniProtKB-KW"/>
</dbReference>
<evidence type="ECO:0000256" key="3">
    <source>
        <dbReference type="ARBA" id="ARBA00022679"/>
    </source>
</evidence>
<evidence type="ECO:0000313" key="10">
    <source>
        <dbReference type="EMBL" id="RJF84333.1"/>
    </source>
</evidence>
<evidence type="ECO:0000313" key="11">
    <source>
        <dbReference type="Proteomes" id="UP000283458"/>
    </source>
</evidence>
<comment type="subcellular location">
    <subcellularLocation>
        <location evidence="1">Membrane</location>
        <topology evidence="1">Multi-pass membrane protein</topology>
    </subcellularLocation>
</comment>
<dbReference type="EMBL" id="QYUL01000001">
    <property type="protein sequence ID" value="RJF84333.1"/>
    <property type="molecule type" value="Genomic_DNA"/>
</dbReference>
<feature type="transmembrane region" description="Helical" evidence="8">
    <location>
        <begin position="79"/>
        <end position="99"/>
    </location>
</feature>
<dbReference type="AlphaFoldDB" id="A0A418W2T5"/>
<keyword evidence="11" id="KW-1185">Reference proteome</keyword>
<dbReference type="InterPro" id="IPR017464">
    <property type="entry name" value="Sugar_tfrase_EpsB_2"/>
</dbReference>
<gene>
    <name evidence="10" type="ORF">D3877_07155</name>
</gene>
<dbReference type="PANTHER" id="PTHR30576">
    <property type="entry name" value="COLANIC BIOSYNTHESIS UDP-GLUCOSE LIPID CARRIER TRANSFERASE"/>
    <property type="match status" value="1"/>
</dbReference>
<protein>
    <submittedName>
        <fullName evidence="10">TIGR03013 family PEP-CTERM/XrtA system glycosyltransferase</fullName>
    </submittedName>
</protein>
<feature type="transmembrane region" description="Helical" evidence="8">
    <location>
        <begin position="44"/>
        <end position="67"/>
    </location>
</feature>
<evidence type="ECO:0000256" key="8">
    <source>
        <dbReference type="SAM" id="Phobius"/>
    </source>
</evidence>
<dbReference type="GO" id="GO:0016020">
    <property type="term" value="C:membrane"/>
    <property type="evidence" value="ECO:0007669"/>
    <property type="project" value="UniProtKB-SubCell"/>
</dbReference>
<reference evidence="10 11" key="1">
    <citation type="submission" date="2018-09" db="EMBL/GenBank/DDBJ databases">
        <authorList>
            <person name="Zhu H."/>
        </authorList>
    </citation>
    <scope>NUCLEOTIDE SEQUENCE [LARGE SCALE GENOMIC DNA]</scope>
    <source>
        <strain evidence="10 11">K2W22B-5</strain>
    </source>
</reference>
<dbReference type="NCBIfam" id="TIGR03013">
    <property type="entry name" value="EpsB_2"/>
    <property type="match status" value="1"/>
</dbReference>
<dbReference type="GO" id="GO:0009242">
    <property type="term" value="P:colanic acid biosynthetic process"/>
    <property type="evidence" value="ECO:0007669"/>
    <property type="project" value="TreeGrafter"/>
</dbReference>
<dbReference type="Proteomes" id="UP000283458">
    <property type="component" value="Unassembled WGS sequence"/>
</dbReference>
<evidence type="ECO:0000256" key="2">
    <source>
        <dbReference type="ARBA" id="ARBA00006464"/>
    </source>
</evidence>
<keyword evidence="5 8" id="KW-1133">Transmembrane helix</keyword>
<keyword evidence="7" id="KW-0270">Exopolysaccharide synthesis</keyword>
<sequence length="478" mass="53773">MFRFAGLYVSRMCATMMVLEFSILYFLAYSYYGIIESNGNPPNLTHGAAATLISLGVIVGMYSVGLYNRKCFFYFRESASRATVVFPLILVAFLALFAARDYALQGAWLPANSLLCAAAIVTFLPALLLIRKFGLNALDRSDLFKTRVLVIGNGARAGSLQNLSRDLRHRSFAIVGYAQLAPDSGSTIVKDDAQPDRRGDDRRPDFVIDPKNLLNFCRERRIDEIVIASTERRGMPVHELLDCKLHGFNTLEFSTFWERESGQIFLDDMSPSWLLFSDGFQMSKGRIVVQRALDIVIASLLLILSLPVTLLTALLIKLESEGPIFYRQTRVGLHGKPFDVVKFRSMRVDAERHGPRWASKDDSRATRVGSFIRKVRIDEIPQVFNVLRGDMAFVGPRPERPVFVSVLAEKIPYYEVRHAAKPGITGWAQINYPYGASVEDAKRKLALDLYYIKNGNIFLDIMTMIQTGKVLLWNGGAR</sequence>
<dbReference type="NCBIfam" id="TIGR03025">
    <property type="entry name" value="EPS_sugtrans"/>
    <property type="match status" value="1"/>
</dbReference>
<dbReference type="GO" id="GO:0089702">
    <property type="term" value="F:undecaprenyl-phosphate glucose phosphotransferase activity"/>
    <property type="evidence" value="ECO:0007669"/>
    <property type="project" value="TreeGrafter"/>
</dbReference>
<feature type="transmembrane region" description="Helical" evidence="8">
    <location>
        <begin position="292"/>
        <end position="316"/>
    </location>
</feature>
<dbReference type="InterPro" id="IPR003362">
    <property type="entry name" value="Bact_transf"/>
</dbReference>
<evidence type="ECO:0000259" key="9">
    <source>
        <dbReference type="Pfam" id="PF02397"/>
    </source>
</evidence>
<keyword evidence="6 8" id="KW-0472">Membrane</keyword>
<keyword evidence="3 10" id="KW-0808">Transferase</keyword>
<organism evidence="10 11">
    <name type="scientific">Azospirillum cavernae</name>
    <dbReference type="NCBI Taxonomy" id="2320860"/>
    <lineage>
        <taxon>Bacteria</taxon>
        <taxon>Pseudomonadati</taxon>
        <taxon>Pseudomonadota</taxon>
        <taxon>Alphaproteobacteria</taxon>
        <taxon>Rhodospirillales</taxon>
        <taxon>Azospirillaceae</taxon>
        <taxon>Azospirillum</taxon>
    </lineage>
</organism>
<comment type="similarity">
    <text evidence="2">Belongs to the bacterial sugar transferase family.</text>
</comment>
<comment type="caution">
    <text evidence="10">The sequence shown here is derived from an EMBL/GenBank/DDBJ whole genome shotgun (WGS) entry which is preliminary data.</text>
</comment>
<name>A0A418W2T5_9PROT</name>
<keyword evidence="4 8" id="KW-0812">Transmembrane</keyword>
<feature type="transmembrane region" description="Helical" evidence="8">
    <location>
        <begin position="111"/>
        <end position="130"/>
    </location>
</feature>
<evidence type="ECO:0000256" key="1">
    <source>
        <dbReference type="ARBA" id="ARBA00004141"/>
    </source>
</evidence>